<organism evidence="1 2">
    <name type="scientific">Caenorhabditis auriculariae</name>
    <dbReference type="NCBI Taxonomy" id="2777116"/>
    <lineage>
        <taxon>Eukaryota</taxon>
        <taxon>Metazoa</taxon>
        <taxon>Ecdysozoa</taxon>
        <taxon>Nematoda</taxon>
        <taxon>Chromadorea</taxon>
        <taxon>Rhabditida</taxon>
        <taxon>Rhabditina</taxon>
        <taxon>Rhabditomorpha</taxon>
        <taxon>Rhabditoidea</taxon>
        <taxon>Rhabditidae</taxon>
        <taxon>Peloderinae</taxon>
        <taxon>Caenorhabditis</taxon>
    </lineage>
</organism>
<dbReference type="AlphaFoldDB" id="A0A8S1HWH0"/>
<gene>
    <name evidence="1" type="ORF">CAUJ_LOCUS16178</name>
</gene>
<evidence type="ECO:0000313" key="2">
    <source>
        <dbReference type="Proteomes" id="UP000835052"/>
    </source>
</evidence>
<dbReference type="EMBL" id="CAJGYM010000290">
    <property type="protein sequence ID" value="CAD6200281.1"/>
    <property type="molecule type" value="Genomic_DNA"/>
</dbReference>
<dbReference type="OrthoDB" id="5805335at2759"/>
<protein>
    <submittedName>
        <fullName evidence="1">Uncharacterized protein</fullName>
    </submittedName>
</protein>
<proteinExistence type="predicted"/>
<dbReference type="Pfam" id="PF10318">
    <property type="entry name" value="7TM_GPCR_Srh"/>
    <property type="match status" value="1"/>
</dbReference>
<dbReference type="Proteomes" id="UP000835052">
    <property type="component" value="Unassembled WGS sequence"/>
</dbReference>
<name>A0A8S1HWH0_9PELO</name>
<dbReference type="InterPro" id="IPR019422">
    <property type="entry name" value="7TM_GPCR_serpentine_rcpt_Srh"/>
</dbReference>
<comment type="caution">
    <text evidence="1">The sequence shown here is derived from an EMBL/GenBank/DDBJ whole genome shotgun (WGS) entry which is preliminary data.</text>
</comment>
<keyword evidence="2" id="KW-1185">Reference proteome</keyword>
<sequence length="156" mass="18279">MLVTFFPSFFVYTRIPTHSKCVHNLQALECVPEKIFTPACIILDVTNRAMLAVNGLTFFVASVGIFFSARLSYYLLKPQPHISARTREQQKIFFYTLCCAKKMCEDDKSMMCDLGRSRYQRRQYRDVSFNPQERKKMCDDEESTMCDLYIFTKSLI</sequence>
<evidence type="ECO:0000313" key="1">
    <source>
        <dbReference type="EMBL" id="CAD6200281.1"/>
    </source>
</evidence>
<accession>A0A8S1HWH0</accession>
<reference evidence="1" key="1">
    <citation type="submission" date="2020-10" db="EMBL/GenBank/DDBJ databases">
        <authorList>
            <person name="Kikuchi T."/>
        </authorList>
    </citation>
    <scope>NUCLEOTIDE SEQUENCE</scope>
    <source>
        <strain evidence="1">NKZ352</strain>
    </source>
</reference>